<organism evidence="1 2">
    <name type="scientific">Aspergillus glaucus CBS 516.65</name>
    <dbReference type="NCBI Taxonomy" id="1160497"/>
    <lineage>
        <taxon>Eukaryota</taxon>
        <taxon>Fungi</taxon>
        <taxon>Dikarya</taxon>
        <taxon>Ascomycota</taxon>
        <taxon>Pezizomycotina</taxon>
        <taxon>Eurotiomycetes</taxon>
        <taxon>Eurotiomycetidae</taxon>
        <taxon>Eurotiales</taxon>
        <taxon>Aspergillaceae</taxon>
        <taxon>Aspergillus</taxon>
        <taxon>Aspergillus subgen. Aspergillus</taxon>
    </lineage>
</organism>
<dbReference type="STRING" id="1160497.A0A1L9VP81"/>
<proteinExistence type="predicted"/>
<evidence type="ECO:0000313" key="1">
    <source>
        <dbReference type="EMBL" id="OJJ85738.1"/>
    </source>
</evidence>
<dbReference type="GeneID" id="34466373"/>
<sequence>MLDWDKGLDKELSVVQYGVSSLSNQPYVSVKKDANGKLIWVVWETNNTTIAPTHIAGRELHIVPRFRRCWSDRAILPDPIARRINPRRCLLREDLDAIREKFPSAIGIRILILGFALLVYYNVDDIHADWNGGVPGSLGGLFVRYMIKTLNPSVANKQDAGYYLAALEGMAGKPLARFQLPEEYSEPPDVNVANEWAPYKYALGGEPVVTTSIKTDHAPKKV</sequence>
<gene>
    <name evidence="1" type="ORF">ASPGLDRAFT_81408</name>
</gene>
<keyword evidence="2" id="KW-1185">Reference proteome</keyword>
<dbReference type="VEuPathDB" id="FungiDB:ASPGLDRAFT_81408"/>
<dbReference type="Proteomes" id="UP000184300">
    <property type="component" value="Unassembled WGS sequence"/>
</dbReference>
<accession>A0A1L9VP81</accession>
<dbReference type="RefSeq" id="XP_022402436.1">
    <property type="nucleotide sequence ID" value="XM_022550113.1"/>
</dbReference>
<name>A0A1L9VP81_ASPGL</name>
<dbReference type="EMBL" id="KV878894">
    <property type="protein sequence ID" value="OJJ85738.1"/>
    <property type="molecule type" value="Genomic_DNA"/>
</dbReference>
<reference evidence="2" key="1">
    <citation type="journal article" date="2017" name="Genome Biol.">
        <title>Comparative genomics reveals high biological diversity and specific adaptations in the industrially and medically important fungal genus Aspergillus.</title>
        <authorList>
            <person name="de Vries R.P."/>
            <person name="Riley R."/>
            <person name="Wiebenga A."/>
            <person name="Aguilar-Osorio G."/>
            <person name="Amillis S."/>
            <person name="Uchima C.A."/>
            <person name="Anderluh G."/>
            <person name="Asadollahi M."/>
            <person name="Askin M."/>
            <person name="Barry K."/>
            <person name="Battaglia E."/>
            <person name="Bayram O."/>
            <person name="Benocci T."/>
            <person name="Braus-Stromeyer S.A."/>
            <person name="Caldana C."/>
            <person name="Canovas D."/>
            <person name="Cerqueira G.C."/>
            <person name="Chen F."/>
            <person name="Chen W."/>
            <person name="Choi C."/>
            <person name="Clum A."/>
            <person name="Dos Santos R.A."/>
            <person name="Damasio A.R."/>
            <person name="Diallinas G."/>
            <person name="Emri T."/>
            <person name="Fekete E."/>
            <person name="Flipphi M."/>
            <person name="Freyberg S."/>
            <person name="Gallo A."/>
            <person name="Gournas C."/>
            <person name="Habgood R."/>
            <person name="Hainaut M."/>
            <person name="Harispe M.L."/>
            <person name="Henrissat B."/>
            <person name="Hilden K.S."/>
            <person name="Hope R."/>
            <person name="Hossain A."/>
            <person name="Karabika E."/>
            <person name="Karaffa L."/>
            <person name="Karanyi Z."/>
            <person name="Krasevec N."/>
            <person name="Kuo A."/>
            <person name="Kusch H."/>
            <person name="LaButti K."/>
            <person name="Lagendijk E.L."/>
            <person name="Lapidus A."/>
            <person name="Levasseur A."/>
            <person name="Lindquist E."/>
            <person name="Lipzen A."/>
            <person name="Logrieco A.F."/>
            <person name="MacCabe A."/>
            <person name="Maekelae M.R."/>
            <person name="Malavazi I."/>
            <person name="Melin P."/>
            <person name="Meyer V."/>
            <person name="Mielnichuk N."/>
            <person name="Miskei M."/>
            <person name="Molnar A.P."/>
            <person name="Mule G."/>
            <person name="Ngan C.Y."/>
            <person name="Orejas M."/>
            <person name="Orosz E."/>
            <person name="Ouedraogo J.P."/>
            <person name="Overkamp K.M."/>
            <person name="Park H.-S."/>
            <person name="Perrone G."/>
            <person name="Piumi F."/>
            <person name="Punt P.J."/>
            <person name="Ram A.F."/>
            <person name="Ramon A."/>
            <person name="Rauscher S."/>
            <person name="Record E."/>
            <person name="Riano-Pachon D.M."/>
            <person name="Robert V."/>
            <person name="Roehrig J."/>
            <person name="Ruller R."/>
            <person name="Salamov A."/>
            <person name="Salih N.S."/>
            <person name="Samson R.A."/>
            <person name="Sandor E."/>
            <person name="Sanguinetti M."/>
            <person name="Schuetze T."/>
            <person name="Sepcic K."/>
            <person name="Shelest E."/>
            <person name="Sherlock G."/>
            <person name="Sophianopoulou V."/>
            <person name="Squina F.M."/>
            <person name="Sun H."/>
            <person name="Susca A."/>
            <person name="Todd R.B."/>
            <person name="Tsang A."/>
            <person name="Unkles S.E."/>
            <person name="van de Wiele N."/>
            <person name="van Rossen-Uffink D."/>
            <person name="Oliveira J.V."/>
            <person name="Vesth T.C."/>
            <person name="Visser J."/>
            <person name="Yu J.-H."/>
            <person name="Zhou M."/>
            <person name="Andersen M.R."/>
            <person name="Archer D.B."/>
            <person name="Baker S.E."/>
            <person name="Benoit I."/>
            <person name="Brakhage A.A."/>
            <person name="Braus G.H."/>
            <person name="Fischer R."/>
            <person name="Frisvad J.C."/>
            <person name="Goldman G.H."/>
            <person name="Houbraken J."/>
            <person name="Oakley B."/>
            <person name="Pocsi I."/>
            <person name="Scazzocchio C."/>
            <person name="Seiboth B."/>
            <person name="vanKuyk P.A."/>
            <person name="Wortman J."/>
            <person name="Dyer P.S."/>
            <person name="Grigoriev I.V."/>
        </authorList>
    </citation>
    <scope>NUCLEOTIDE SEQUENCE [LARGE SCALE GENOMIC DNA]</scope>
    <source>
        <strain evidence="2">CBS 516.65</strain>
    </source>
</reference>
<dbReference type="AlphaFoldDB" id="A0A1L9VP81"/>
<protein>
    <submittedName>
        <fullName evidence="1">Uncharacterized protein</fullName>
    </submittedName>
</protein>
<dbReference type="OrthoDB" id="3009558at2759"/>
<evidence type="ECO:0000313" key="2">
    <source>
        <dbReference type="Proteomes" id="UP000184300"/>
    </source>
</evidence>